<keyword evidence="12" id="KW-0460">Magnesium</keyword>
<evidence type="ECO:0000313" key="20">
    <source>
        <dbReference type="Proteomes" id="UP000323000"/>
    </source>
</evidence>
<evidence type="ECO:0000256" key="6">
    <source>
        <dbReference type="ARBA" id="ARBA00012487"/>
    </source>
</evidence>
<dbReference type="PIRSF" id="PIRSF028840">
    <property type="entry name" value="Mmp37"/>
    <property type="match status" value="1"/>
</dbReference>
<evidence type="ECO:0000256" key="14">
    <source>
        <dbReference type="ARBA" id="ARBA00023128"/>
    </source>
</evidence>
<evidence type="ECO:0000256" key="1">
    <source>
        <dbReference type="ARBA" id="ARBA00001946"/>
    </source>
</evidence>
<dbReference type="GO" id="GO:0004605">
    <property type="term" value="F:phosphatidate cytidylyltransferase activity"/>
    <property type="evidence" value="ECO:0007669"/>
    <property type="project" value="UniProtKB-EC"/>
</dbReference>
<evidence type="ECO:0000313" key="19">
    <source>
        <dbReference type="EMBL" id="TXG48370.1"/>
    </source>
</evidence>
<keyword evidence="13" id="KW-0443">Lipid metabolism</keyword>
<evidence type="ECO:0000256" key="13">
    <source>
        <dbReference type="ARBA" id="ARBA00023098"/>
    </source>
</evidence>
<dbReference type="InterPro" id="IPR015222">
    <property type="entry name" value="Tam41"/>
</dbReference>
<comment type="similarity">
    <text evidence="5">Belongs to the TAM41 family.</text>
</comment>
<keyword evidence="11" id="KW-0999">Mitochondrion inner membrane</keyword>
<dbReference type="GO" id="GO:0032049">
    <property type="term" value="P:cardiolipin biosynthetic process"/>
    <property type="evidence" value="ECO:0007669"/>
    <property type="project" value="InterPro"/>
</dbReference>
<keyword evidence="15" id="KW-0472">Membrane</keyword>
<dbReference type="GO" id="GO:0016024">
    <property type="term" value="P:CDP-diacylglycerol biosynthetic process"/>
    <property type="evidence" value="ECO:0007669"/>
    <property type="project" value="UniProtKB-UniPathway"/>
</dbReference>
<dbReference type="EMBL" id="VAHF01000013">
    <property type="protein sequence ID" value="TXG48370.1"/>
    <property type="molecule type" value="Genomic_DNA"/>
</dbReference>
<proteinExistence type="inferred from homology"/>
<keyword evidence="10" id="KW-0548">Nucleotidyltransferase</keyword>
<evidence type="ECO:0000256" key="16">
    <source>
        <dbReference type="ARBA" id="ARBA00023209"/>
    </source>
</evidence>
<evidence type="ECO:0000256" key="11">
    <source>
        <dbReference type="ARBA" id="ARBA00022792"/>
    </source>
</evidence>
<keyword evidence="8" id="KW-0444">Lipid biosynthesis</keyword>
<keyword evidence="16" id="KW-0594">Phospholipid biosynthesis</keyword>
<dbReference type="Pfam" id="PF09139">
    <property type="entry name" value="Tam41_Mmp37"/>
    <property type="match status" value="2"/>
</dbReference>
<dbReference type="OrthoDB" id="341477at2759"/>
<evidence type="ECO:0000256" key="17">
    <source>
        <dbReference type="ARBA" id="ARBA00023264"/>
    </source>
</evidence>
<keyword evidence="9" id="KW-0808">Transferase</keyword>
<dbReference type="EC" id="2.7.7.41" evidence="6"/>
<evidence type="ECO:0000256" key="7">
    <source>
        <dbReference type="ARBA" id="ARBA00018337"/>
    </source>
</evidence>
<gene>
    <name evidence="19" type="ORF">EZV62_027664</name>
</gene>
<dbReference type="UniPathway" id="UPA00557">
    <property type="reaction ID" value="UER00614"/>
</dbReference>
<keyword evidence="17" id="KW-1208">Phospholipid metabolism</keyword>
<name>A0A5C7GUS4_9ROSI</name>
<dbReference type="AlphaFoldDB" id="A0A5C7GUS4"/>
<sequence>MEHEKRAELATFLKNVPPVEFCCVYGSSLHPNNKDKSAMVDYILGVSDPMQWHSEITQVADKIGVGVHFNPFVTWNDKMLKYGVVRMHDLVQDILSWERFYFSGRLQKPVHILVDNLDIENLNSVNLRAAMSAALLLLPSNFTQEDLFAKVCSLSYMGDLRMLFAEDKNKVKLDDILNKTVTKIVQGQFDLFQLMYKPFLQEYQAKDFLRFSSSGNRLVSQDCSLPITSSLVSSLPAAIRSQMGMKLGERNIMNRSGQVINEVMISSREEAAKCMQKVLRRTVMISSARQAVSGLLAAGGVSAARYIAKKVHKAWKSWT</sequence>
<comment type="caution">
    <text evidence="19">The sequence shown here is derived from an EMBL/GenBank/DDBJ whole genome shotgun (WGS) entry which is preliminary data.</text>
</comment>
<evidence type="ECO:0000256" key="15">
    <source>
        <dbReference type="ARBA" id="ARBA00023136"/>
    </source>
</evidence>
<keyword evidence="14" id="KW-0496">Mitochondrion</keyword>
<evidence type="ECO:0000256" key="5">
    <source>
        <dbReference type="ARBA" id="ARBA00005458"/>
    </source>
</evidence>
<reference evidence="20" key="1">
    <citation type="journal article" date="2019" name="Gigascience">
        <title>De novo genome assembly of the endangered Acer yangbiense, a plant species with extremely small populations endemic to Yunnan Province, China.</title>
        <authorList>
            <person name="Yang J."/>
            <person name="Wariss H.M."/>
            <person name="Tao L."/>
            <person name="Zhang R."/>
            <person name="Yun Q."/>
            <person name="Hollingsworth P."/>
            <person name="Dao Z."/>
            <person name="Luo G."/>
            <person name="Guo H."/>
            <person name="Ma Y."/>
            <person name="Sun W."/>
        </authorList>
    </citation>
    <scope>NUCLEOTIDE SEQUENCE [LARGE SCALE GENOMIC DNA]</scope>
    <source>
        <strain evidence="20">cv. Malutang</strain>
    </source>
</reference>
<dbReference type="GO" id="GO:0005743">
    <property type="term" value="C:mitochondrial inner membrane"/>
    <property type="evidence" value="ECO:0007669"/>
    <property type="project" value="UniProtKB-SubCell"/>
</dbReference>
<accession>A0A5C7GUS4</accession>
<comment type="cofactor">
    <cofactor evidence="1">
        <name>Mg(2+)</name>
        <dbReference type="ChEBI" id="CHEBI:18420"/>
    </cofactor>
</comment>
<dbReference type="PANTHER" id="PTHR13619">
    <property type="entry name" value="PHOSPHATIDATE CYTIDYLYLTRANSFERASE, MITOCHONDRIAL"/>
    <property type="match status" value="1"/>
</dbReference>
<evidence type="ECO:0000256" key="9">
    <source>
        <dbReference type="ARBA" id="ARBA00022679"/>
    </source>
</evidence>
<protein>
    <recommendedName>
        <fullName evidence="7">Phosphatidate cytidylyltransferase, mitochondrial</fullName>
        <ecNumber evidence="6">2.7.7.41</ecNumber>
    </recommendedName>
    <alternativeName>
        <fullName evidence="18">CDP-diacylglycerol synthase</fullName>
    </alternativeName>
</protein>
<evidence type="ECO:0000256" key="4">
    <source>
        <dbReference type="ARBA" id="ARBA00005189"/>
    </source>
</evidence>
<evidence type="ECO:0000256" key="12">
    <source>
        <dbReference type="ARBA" id="ARBA00022842"/>
    </source>
</evidence>
<evidence type="ECO:0000256" key="3">
    <source>
        <dbReference type="ARBA" id="ARBA00005119"/>
    </source>
</evidence>
<evidence type="ECO:0000256" key="18">
    <source>
        <dbReference type="ARBA" id="ARBA00029893"/>
    </source>
</evidence>
<evidence type="ECO:0000256" key="8">
    <source>
        <dbReference type="ARBA" id="ARBA00022516"/>
    </source>
</evidence>
<evidence type="ECO:0000256" key="2">
    <source>
        <dbReference type="ARBA" id="ARBA00004443"/>
    </source>
</evidence>
<comment type="pathway">
    <text evidence="4">Lipid metabolism.</text>
</comment>
<organism evidence="19 20">
    <name type="scientific">Acer yangbiense</name>
    <dbReference type="NCBI Taxonomy" id="1000413"/>
    <lineage>
        <taxon>Eukaryota</taxon>
        <taxon>Viridiplantae</taxon>
        <taxon>Streptophyta</taxon>
        <taxon>Embryophyta</taxon>
        <taxon>Tracheophyta</taxon>
        <taxon>Spermatophyta</taxon>
        <taxon>Magnoliopsida</taxon>
        <taxon>eudicotyledons</taxon>
        <taxon>Gunneridae</taxon>
        <taxon>Pentapetalae</taxon>
        <taxon>rosids</taxon>
        <taxon>malvids</taxon>
        <taxon>Sapindales</taxon>
        <taxon>Sapindaceae</taxon>
        <taxon>Hippocastanoideae</taxon>
        <taxon>Acereae</taxon>
        <taxon>Acer</taxon>
    </lineage>
</organism>
<comment type="pathway">
    <text evidence="3">Phospholipid metabolism; CDP-diacylglycerol biosynthesis; CDP-diacylglycerol from sn-glycerol 3-phosphate: step 3/3.</text>
</comment>
<evidence type="ECO:0000256" key="10">
    <source>
        <dbReference type="ARBA" id="ARBA00022695"/>
    </source>
</evidence>
<dbReference type="PANTHER" id="PTHR13619:SF0">
    <property type="entry name" value="PHOSPHATIDATE CYTIDYLYLTRANSFERASE, MITOCHONDRIAL"/>
    <property type="match status" value="1"/>
</dbReference>
<dbReference type="Proteomes" id="UP000323000">
    <property type="component" value="Chromosome 13"/>
</dbReference>
<keyword evidence="20" id="KW-1185">Reference proteome</keyword>
<comment type="subcellular location">
    <subcellularLocation>
        <location evidence="2">Mitochondrion inner membrane</location>
        <topology evidence="2">Peripheral membrane protein</topology>
        <orientation evidence="2">Matrix side</orientation>
    </subcellularLocation>
</comment>